<protein>
    <submittedName>
        <fullName evidence="1">Uncharacterized protein</fullName>
    </submittedName>
</protein>
<dbReference type="EMBL" id="JANBUN010000614">
    <property type="protein sequence ID" value="KAJ2802482.1"/>
    <property type="molecule type" value="Genomic_DNA"/>
</dbReference>
<organism evidence="1 2">
    <name type="scientific">Coemansia helicoidea</name>
    <dbReference type="NCBI Taxonomy" id="1286919"/>
    <lineage>
        <taxon>Eukaryota</taxon>
        <taxon>Fungi</taxon>
        <taxon>Fungi incertae sedis</taxon>
        <taxon>Zoopagomycota</taxon>
        <taxon>Kickxellomycotina</taxon>
        <taxon>Kickxellomycetes</taxon>
        <taxon>Kickxellales</taxon>
        <taxon>Kickxellaceae</taxon>
        <taxon>Coemansia</taxon>
    </lineage>
</organism>
<keyword evidence="2" id="KW-1185">Reference proteome</keyword>
<name>A0ACC1L8B2_9FUNG</name>
<evidence type="ECO:0000313" key="2">
    <source>
        <dbReference type="Proteomes" id="UP001140087"/>
    </source>
</evidence>
<gene>
    <name evidence="1" type="ORF">H4R21_002403</name>
</gene>
<comment type="caution">
    <text evidence="1">The sequence shown here is derived from an EMBL/GenBank/DDBJ whole genome shotgun (WGS) entry which is preliminary data.</text>
</comment>
<proteinExistence type="predicted"/>
<evidence type="ECO:0000313" key="1">
    <source>
        <dbReference type="EMBL" id="KAJ2802482.1"/>
    </source>
</evidence>
<dbReference type="Proteomes" id="UP001140087">
    <property type="component" value="Unassembled WGS sequence"/>
</dbReference>
<accession>A0ACC1L8B2</accession>
<reference evidence="1" key="1">
    <citation type="submission" date="2022-07" db="EMBL/GenBank/DDBJ databases">
        <title>Phylogenomic reconstructions and comparative analyses of Kickxellomycotina fungi.</title>
        <authorList>
            <person name="Reynolds N.K."/>
            <person name="Stajich J.E."/>
            <person name="Barry K."/>
            <person name="Grigoriev I.V."/>
            <person name="Crous P."/>
            <person name="Smith M.E."/>
        </authorList>
    </citation>
    <scope>NUCLEOTIDE SEQUENCE</scope>
    <source>
        <strain evidence="1">BCRC 34780</strain>
    </source>
</reference>
<sequence>MANPFQRAFGFTVQDVWAVINQYVDQLWPARNSCTDVDEFKARVFAGLLLQSDGYRIGAVHRIFCPFSVMSFLKQLDRVTTNTELAFDSFSFWCEASHLDMDNPVNSSSARDMGRYLRHLVTEFDRQREFQRTSSLATRLGRAKCLNDNMIARIASQPSEQNELGYSDDTEAELVRICTVDSSGLIDELLEGEDFSAATVVQVLYQTGYLAPVAQHRMGIPSKAIHGQVAELSKQLLPGFNKGRRN</sequence>